<feature type="region of interest" description="Disordered" evidence="1">
    <location>
        <begin position="193"/>
        <end position="218"/>
    </location>
</feature>
<reference evidence="3 4" key="3">
    <citation type="submission" date="2020-02" db="EMBL/GenBank/DDBJ databases">
        <title>Sequencing the genomes of 1000 actinobacteria strains.</title>
        <authorList>
            <person name="Klenk H.-P."/>
        </authorList>
    </citation>
    <scope>NUCLEOTIDE SEQUENCE [LARGE SCALE GENOMIC DNA]</scope>
    <source>
        <strain evidence="3 4">DSM 45201</strain>
    </source>
</reference>
<dbReference type="RefSeq" id="WP_166757811.1">
    <property type="nucleotide sequence ID" value="NZ_BMMI01000017.1"/>
</dbReference>
<evidence type="ECO:0000313" key="3">
    <source>
        <dbReference type="EMBL" id="NIH70263.1"/>
    </source>
</evidence>
<evidence type="ECO:0000313" key="2">
    <source>
        <dbReference type="EMBL" id="GGL85613.1"/>
    </source>
</evidence>
<accession>A0A846LQZ0</accession>
<dbReference type="Proteomes" id="UP000552836">
    <property type="component" value="Unassembled WGS sequence"/>
</dbReference>
<proteinExistence type="predicted"/>
<dbReference type="Proteomes" id="UP000648663">
    <property type="component" value="Unassembled WGS sequence"/>
</dbReference>
<reference evidence="2" key="4">
    <citation type="submission" date="2024-05" db="EMBL/GenBank/DDBJ databases">
        <authorList>
            <person name="Sun Q."/>
            <person name="Zhou Y."/>
        </authorList>
    </citation>
    <scope>NUCLEOTIDE SEQUENCE</scope>
    <source>
        <strain evidence="2">CGMCC 4.5581</strain>
    </source>
</reference>
<evidence type="ECO:0000313" key="4">
    <source>
        <dbReference type="Proteomes" id="UP000552836"/>
    </source>
</evidence>
<feature type="region of interest" description="Disordered" evidence="1">
    <location>
        <begin position="1"/>
        <end position="39"/>
    </location>
</feature>
<protein>
    <submittedName>
        <fullName evidence="3">Uncharacterized protein</fullName>
    </submittedName>
</protein>
<dbReference type="AlphaFoldDB" id="A0A846LQZ0"/>
<dbReference type="EMBL" id="JAAMPA010000006">
    <property type="protein sequence ID" value="NIH70263.1"/>
    <property type="molecule type" value="Genomic_DNA"/>
</dbReference>
<dbReference type="EMBL" id="BMMI01000017">
    <property type="protein sequence ID" value="GGL85613.1"/>
    <property type="molecule type" value="Genomic_DNA"/>
</dbReference>
<evidence type="ECO:0000313" key="5">
    <source>
        <dbReference type="Proteomes" id="UP000648663"/>
    </source>
</evidence>
<reference evidence="5" key="2">
    <citation type="journal article" date="2019" name="Int. J. Syst. Evol. Microbiol.">
        <title>The Global Catalogue of Microorganisms (GCM) 10K type strain sequencing project: providing services to taxonomists for standard genome sequencing and annotation.</title>
        <authorList>
            <consortium name="The Broad Institute Genomics Platform"/>
            <consortium name="The Broad Institute Genome Sequencing Center for Infectious Disease"/>
            <person name="Wu L."/>
            <person name="Ma J."/>
        </authorList>
    </citation>
    <scope>NUCLEOTIDE SEQUENCE [LARGE SCALE GENOMIC DNA]</scope>
    <source>
        <strain evidence="5">CGMCC 4.5581</strain>
    </source>
</reference>
<name>A0A846LQZ0_9ACTN</name>
<keyword evidence="5" id="KW-1185">Reference proteome</keyword>
<organism evidence="3 4">
    <name type="scientific">Modestobacter marinus</name>
    <dbReference type="NCBI Taxonomy" id="477641"/>
    <lineage>
        <taxon>Bacteria</taxon>
        <taxon>Bacillati</taxon>
        <taxon>Actinomycetota</taxon>
        <taxon>Actinomycetes</taxon>
        <taxon>Geodermatophilales</taxon>
        <taxon>Geodermatophilaceae</taxon>
        <taxon>Modestobacter</taxon>
    </lineage>
</organism>
<comment type="caution">
    <text evidence="3">The sequence shown here is derived from an EMBL/GenBank/DDBJ whole genome shotgun (WGS) entry which is preliminary data.</text>
</comment>
<evidence type="ECO:0000256" key="1">
    <source>
        <dbReference type="SAM" id="MobiDB-lite"/>
    </source>
</evidence>
<sequence>MTPPSPLTATADQPEAALQSPWARVKDPTPIPDPIDPDQIRQLPEHQLQVLVRDNLLPRDSDVDGRARWMALWAVLVDDPELTELAFDALEDLMDVTEDAIEDDVLDDAAGKRARKFLRSCEEAWARLQVDEQRPLGWAGRRATTWDPLSRRVLEQLVLAIAGHRHQLTGHGGAHQVDEHLWAVLSEVDLDPAGYRRGPLPPHPSEASAAPRRGSERRRRLTLPLVDPQRPLHWAGPAAAGFKASARPVLEQLVMAIAGHRLATTELGAVRPAVDEPLWAVLDDVGLDPRPAQARPGLRRCQRH</sequence>
<gene>
    <name evidence="3" type="ORF">FB380_004774</name>
    <name evidence="2" type="ORF">GCM10011589_47530</name>
</gene>
<reference evidence="2" key="1">
    <citation type="journal article" date="2014" name="Int. J. Syst. Evol. Microbiol.">
        <title>Complete genome of a new Firmicutes species belonging to the dominant human colonic microbiota ('Ruminococcus bicirculans') reveals two chromosomes and a selective capacity to utilize plant glucans.</title>
        <authorList>
            <consortium name="NISC Comparative Sequencing Program"/>
            <person name="Wegmann U."/>
            <person name="Louis P."/>
            <person name="Goesmann A."/>
            <person name="Henrissat B."/>
            <person name="Duncan S.H."/>
            <person name="Flint H.J."/>
        </authorList>
    </citation>
    <scope>NUCLEOTIDE SEQUENCE</scope>
    <source>
        <strain evidence="2">CGMCC 4.5581</strain>
    </source>
</reference>